<evidence type="ECO:0000313" key="1">
    <source>
        <dbReference type="EMBL" id="CAG8604258.1"/>
    </source>
</evidence>
<dbReference type="Proteomes" id="UP000789860">
    <property type="component" value="Unassembled WGS sequence"/>
</dbReference>
<feature type="non-terminal residue" evidence="1">
    <location>
        <position position="55"/>
    </location>
</feature>
<name>A0ACA9MNR1_9GLOM</name>
<sequence length="55" mass="5965">HAKKSRKSFESNTSASAHAIATVEIIKNTPNNIGTRIPINIGINTSDEEDDTVEE</sequence>
<evidence type="ECO:0000313" key="2">
    <source>
        <dbReference type="Proteomes" id="UP000789860"/>
    </source>
</evidence>
<comment type="caution">
    <text evidence="1">The sequence shown here is derived from an EMBL/GenBank/DDBJ whole genome shotgun (WGS) entry which is preliminary data.</text>
</comment>
<keyword evidence="2" id="KW-1185">Reference proteome</keyword>
<gene>
    <name evidence="1" type="ORF">SCALOS_LOCUS7037</name>
</gene>
<reference evidence="1" key="1">
    <citation type="submission" date="2021-06" db="EMBL/GenBank/DDBJ databases">
        <authorList>
            <person name="Kallberg Y."/>
            <person name="Tangrot J."/>
            <person name="Rosling A."/>
        </authorList>
    </citation>
    <scope>NUCLEOTIDE SEQUENCE</scope>
    <source>
        <strain evidence="1">AU212A</strain>
    </source>
</reference>
<organism evidence="1 2">
    <name type="scientific">Scutellospora calospora</name>
    <dbReference type="NCBI Taxonomy" id="85575"/>
    <lineage>
        <taxon>Eukaryota</taxon>
        <taxon>Fungi</taxon>
        <taxon>Fungi incertae sedis</taxon>
        <taxon>Mucoromycota</taxon>
        <taxon>Glomeromycotina</taxon>
        <taxon>Glomeromycetes</taxon>
        <taxon>Diversisporales</taxon>
        <taxon>Gigasporaceae</taxon>
        <taxon>Scutellospora</taxon>
    </lineage>
</organism>
<feature type="non-terminal residue" evidence="1">
    <location>
        <position position="1"/>
    </location>
</feature>
<proteinExistence type="predicted"/>
<dbReference type="EMBL" id="CAJVPM010014911">
    <property type="protein sequence ID" value="CAG8604258.1"/>
    <property type="molecule type" value="Genomic_DNA"/>
</dbReference>
<protein>
    <submittedName>
        <fullName evidence="1">10616_t:CDS:1</fullName>
    </submittedName>
</protein>
<accession>A0ACA9MNR1</accession>